<evidence type="ECO:0000313" key="3">
    <source>
        <dbReference type="EMBL" id="KAF3852379.1"/>
    </source>
</evidence>
<evidence type="ECO:0000256" key="1">
    <source>
        <dbReference type="SAM" id="MobiDB-lite"/>
    </source>
</evidence>
<dbReference type="AlphaFoldDB" id="A0A7J5YUJ5"/>
<proteinExistence type="predicted"/>
<feature type="region of interest" description="Disordered" evidence="1">
    <location>
        <begin position="193"/>
        <end position="226"/>
    </location>
</feature>
<evidence type="ECO:0000256" key="2">
    <source>
        <dbReference type="SAM" id="Phobius"/>
    </source>
</evidence>
<dbReference type="Proteomes" id="UP000518266">
    <property type="component" value="Unassembled WGS sequence"/>
</dbReference>
<sequence length="342" mass="36957">MAVRSSGKMDSVVLRTSMLSSLLARLAHTLPRLMPASTAARLEEESVIPTEVSVEEREPFPSTSMLSLLLTLPVISVATLGSGVIVLSSPASILMGISSTQEQNDSMLIGLDAALVPRHPLQLGLSALSLLLRSLLWPPKLKQEVGEREPPGQRLYGASRPQHTPTALCVSELLLHQRQEVGIAKLLERLQTASDLQEEEEEKEEEGEGEGPGSGGSNAVGSVRESAGSTNTLGCVKLEGYQLPLVGTNVRHAERTHHAPSLKVIQGHVVHIGKCIVRRIPKNHFGVLAEVEAGARGCRRGVARAGRLVVHRHDAHREVVQVEQSDDPGVVRYRQHRFGSNL</sequence>
<name>A0A7J5YUJ5_DISMA</name>
<reference evidence="3 4" key="1">
    <citation type="submission" date="2020-03" db="EMBL/GenBank/DDBJ databases">
        <title>Dissostichus mawsoni Genome sequencing and assembly.</title>
        <authorList>
            <person name="Park H."/>
        </authorList>
    </citation>
    <scope>NUCLEOTIDE SEQUENCE [LARGE SCALE GENOMIC DNA]</scope>
    <source>
        <strain evidence="3">DM0001</strain>
        <tissue evidence="3">Muscle</tissue>
    </source>
</reference>
<organism evidence="3 4">
    <name type="scientific">Dissostichus mawsoni</name>
    <name type="common">Antarctic cod</name>
    <dbReference type="NCBI Taxonomy" id="36200"/>
    <lineage>
        <taxon>Eukaryota</taxon>
        <taxon>Metazoa</taxon>
        <taxon>Chordata</taxon>
        <taxon>Craniata</taxon>
        <taxon>Vertebrata</taxon>
        <taxon>Euteleostomi</taxon>
        <taxon>Actinopterygii</taxon>
        <taxon>Neopterygii</taxon>
        <taxon>Teleostei</taxon>
        <taxon>Neoteleostei</taxon>
        <taxon>Acanthomorphata</taxon>
        <taxon>Eupercaria</taxon>
        <taxon>Perciformes</taxon>
        <taxon>Notothenioidei</taxon>
        <taxon>Nototheniidae</taxon>
        <taxon>Dissostichus</taxon>
    </lineage>
</organism>
<feature type="compositionally biased region" description="Acidic residues" evidence="1">
    <location>
        <begin position="196"/>
        <end position="209"/>
    </location>
</feature>
<keyword evidence="4" id="KW-1185">Reference proteome</keyword>
<feature type="transmembrane region" description="Helical" evidence="2">
    <location>
        <begin position="66"/>
        <end position="87"/>
    </location>
</feature>
<keyword evidence="2" id="KW-0812">Transmembrane</keyword>
<comment type="caution">
    <text evidence="3">The sequence shown here is derived from an EMBL/GenBank/DDBJ whole genome shotgun (WGS) entry which is preliminary data.</text>
</comment>
<accession>A0A7J5YUJ5</accession>
<keyword evidence="2" id="KW-0472">Membrane</keyword>
<keyword evidence="2" id="KW-1133">Transmembrane helix</keyword>
<gene>
    <name evidence="3" type="ORF">F7725_005734</name>
</gene>
<dbReference type="EMBL" id="JAAKFY010000009">
    <property type="protein sequence ID" value="KAF3852379.1"/>
    <property type="molecule type" value="Genomic_DNA"/>
</dbReference>
<protein>
    <submittedName>
        <fullName evidence="3">Uncharacterized protein</fullName>
    </submittedName>
</protein>
<evidence type="ECO:0000313" key="4">
    <source>
        <dbReference type="Proteomes" id="UP000518266"/>
    </source>
</evidence>